<dbReference type="InterPro" id="IPR036390">
    <property type="entry name" value="WH_DNA-bd_sf"/>
</dbReference>
<dbReference type="InterPro" id="IPR000524">
    <property type="entry name" value="Tscrpt_reg_HTH_GntR"/>
</dbReference>
<dbReference type="SMART" id="SM00895">
    <property type="entry name" value="FCD"/>
    <property type="match status" value="1"/>
</dbReference>
<dbReference type="EMBL" id="ALAN01000015">
    <property type="protein sequence ID" value="ETI70494.1"/>
    <property type="molecule type" value="Genomic_DNA"/>
</dbReference>
<comment type="caution">
    <text evidence="5">The sequence shown here is derived from an EMBL/GenBank/DDBJ whole genome shotgun (WGS) entry which is preliminary data.</text>
</comment>
<dbReference type="AlphaFoldDB" id="A0AB94ITV8"/>
<dbReference type="CDD" id="cd07377">
    <property type="entry name" value="WHTH_GntR"/>
    <property type="match status" value="1"/>
</dbReference>
<evidence type="ECO:0000256" key="3">
    <source>
        <dbReference type="ARBA" id="ARBA00023163"/>
    </source>
</evidence>
<dbReference type="Pfam" id="PF07729">
    <property type="entry name" value="FCD"/>
    <property type="match status" value="1"/>
</dbReference>
<dbReference type="GO" id="GO:0003700">
    <property type="term" value="F:DNA-binding transcription factor activity"/>
    <property type="evidence" value="ECO:0007669"/>
    <property type="project" value="InterPro"/>
</dbReference>
<dbReference type="InterPro" id="IPR036388">
    <property type="entry name" value="WH-like_DNA-bd_sf"/>
</dbReference>
<dbReference type="Proteomes" id="UP000018877">
    <property type="component" value="Unassembled WGS sequence"/>
</dbReference>
<evidence type="ECO:0000256" key="1">
    <source>
        <dbReference type="ARBA" id="ARBA00023015"/>
    </source>
</evidence>
<dbReference type="PANTHER" id="PTHR43537">
    <property type="entry name" value="TRANSCRIPTIONAL REGULATOR, GNTR FAMILY"/>
    <property type="match status" value="1"/>
</dbReference>
<dbReference type="InterPro" id="IPR008920">
    <property type="entry name" value="TF_FadR/GntR_C"/>
</dbReference>
<evidence type="ECO:0000256" key="2">
    <source>
        <dbReference type="ARBA" id="ARBA00023125"/>
    </source>
</evidence>
<dbReference type="GO" id="GO:0003677">
    <property type="term" value="F:DNA binding"/>
    <property type="evidence" value="ECO:0007669"/>
    <property type="project" value="UniProtKB-KW"/>
</dbReference>
<name>A0AB94ITV8_9BACI</name>
<keyword evidence="6" id="KW-1185">Reference proteome</keyword>
<proteinExistence type="predicted"/>
<evidence type="ECO:0000259" key="4">
    <source>
        <dbReference type="PROSITE" id="PS50949"/>
    </source>
</evidence>
<accession>A0AB94ITV8</accession>
<keyword evidence="2" id="KW-0238">DNA-binding</keyword>
<dbReference type="SUPFAM" id="SSF48008">
    <property type="entry name" value="GntR ligand-binding domain-like"/>
    <property type="match status" value="1"/>
</dbReference>
<feature type="domain" description="HTH gntR-type" evidence="4">
    <location>
        <begin position="7"/>
        <end position="74"/>
    </location>
</feature>
<gene>
    <name evidence="5" type="ORF">BAVI_02059</name>
</gene>
<evidence type="ECO:0000313" key="6">
    <source>
        <dbReference type="Proteomes" id="UP000018877"/>
    </source>
</evidence>
<reference evidence="5 6" key="1">
    <citation type="journal article" date="2014" name="Environ. Microbiol.">
        <title>The nitrate-ammonifying and nosZ-carrying bacterium Bacillus vireti is a potent source and sink for nitric and nitrous oxide under high nitrate conditions.</title>
        <authorList>
            <person name="Mania D."/>
            <person name="Heylen K."/>
            <person name="van Spanning R.J."/>
            <person name="Frostegard A."/>
        </authorList>
    </citation>
    <scope>NUCLEOTIDE SEQUENCE [LARGE SCALE GENOMIC DNA]</scope>
    <source>
        <strain evidence="5 6">LMG 21834</strain>
    </source>
</reference>
<dbReference type="Gene3D" id="1.20.120.530">
    <property type="entry name" value="GntR ligand-binding domain-like"/>
    <property type="match status" value="1"/>
</dbReference>
<dbReference type="PROSITE" id="PS50949">
    <property type="entry name" value="HTH_GNTR"/>
    <property type="match status" value="1"/>
</dbReference>
<dbReference type="SUPFAM" id="SSF46785">
    <property type="entry name" value="Winged helix' DNA-binding domain"/>
    <property type="match status" value="1"/>
</dbReference>
<dbReference type="RefSeq" id="WP_024026630.1">
    <property type="nucleotide sequence ID" value="NZ_ALAN01000015.1"/>
</dbReference>
<dbReference type="Pfam" id="PF00392">
    <property type="entry name" value="GntR"/>
    <property type="match status" value="1"/>
</dbReference>
<dbReference type="InterPro" id="IPR011711">
    <property type="entry name" value="GntR_C"/>
</dbReference>
<organism evidence="5 6">
    <name type="scientific">Neobacillus vireti LMG 21834</name>
    <dbReference type="NCBI Taxonomy" id="1131730"/>
    <lineage>
        <taxon>Bacteria</taxon>
        <taxon>Bacillati</taxon>
        <taxon>Bacillota</taxon>
        <taxon>Bacilli</taxon>
        <taxon>Bacillales</taxon>
        <taxon>Bacillaceae</taxon>
        <taxon>Neobacillus</taxon>
    </lineage>
</organism>
<evidence type="ECO:0000313" key="5">
    <source>
        <dbReference type="EMBL" id="ETI70494.1"/>
    </source>
</evidence>
<keyword evidence="3" id="KW-0804">Transcription</keyword>
<dbReference type="PANTHER" id="PTHR43537:SF24">
    <property type="entry name" value="GLUCONATE OPERON TRANSCRIPTIONAL REPRESSOR"/>
    <property type="match status" value="1"/>
</dbReference>
<sequence>MIVKKSNPLYEQIYDNIKESIINGEFKSGERIVDGWIAENLGVSRSPVREAFRKLEQDGLIVNQDGTTYVYKPNVDDVIELFEVRAGLEGMAVFLATKSITDQQIDELSQSILLVEKAIKENRMAEVIKLNTFFHEFIVKSSGNKRLLEMMGKINNLILLYRNNFFAKFYGNDVFINDHYEVVEAMKIRNPELASEKMREHILNDLDQLIEKLSAQQDS</sequence>
<dbReference type="Gene3D" id="1.10.10.10">
    <property type="entry name" value="Winged helix-like DNA-binding domain superfamily/Winged helix DNA-binding domain"/>
    <property type="match status" value="1"/>
</dbReference>
<keyword evidence="1" id="KW-0805">Transcription regulation</keyword>
<dbReference type="SMART" id="SM00345">
    <property type="entry name" value="HTH_GNTR"/>
    <property type="match status" value="1"/>
</dbReference>
<protein>
    <submittedName>
        <fullName evidence="5">GntR family transcriptional regulator</fullName>
    </submittedName>
</protein>